<dbReference type="Proteomes" id="UP000314986">
    <property type="component" value="Unassembled WGS sequence"/>
</dbReference>
<reference evidence="5" key="3">
    <citation type="journal article" date="2014" name="Nature">
        <title>Elephant shark genome provides unique insights into gnathostome evolution.</title>
        <authorList>
            <consortium name="International Elephant Shark Genome Sequencing Consortium"/>
            <person name="Venkatesh B."/>
            <person name="Lee A.P."/>
            <person name="Ravi V."/>
            <person name="Maurya A.K."/>
            <person name="Lian M.M."/>
            <person name="Swann J.B."/>
            <person name="Ohta Y."/>
            <person name="Flajnik M.F."/>
            <person name="Sutoh Y."/>
            <person name="Kasahara M."/>
            <person name="Hoon S."/>
            <person name="Gangu V."/>
            <person name="Roy S.W."/>
            <person name="Irimia M."/>
            <person name="Korzh V."/>
            <person name="Kondrychyn I."/>
            <person name="Lim Z.W."/>
            <person name="Tay B.H."/>
            <person name="Tohari S."/>
            <person name="Kong K.W."/>
            <person name="Ho S."/>
            <person name="Lorente-Galdos B."/>
            <person name="Quilez J."/>
            <person name="Marques-Bonet T."/>
            <person name="Raney B.J."/>
            <person name="Ingham P.W."/>
            <person name="Tay A."/>
            <person name="Hillier L.W."/>
            <person name="Minx P."/>
            <person name="Boehm T."/>
            <person name="Wilson R.K."/>
            <person name="Brenner S."/>
            <person name="Warren W.C."/>
        </authorList>
    </citation>
    <scope>NUCLEOTIDE SEQUENCE [LARGE SCALE GENOMIC DNA]</scope>
</reference>
<dbReference type="Pfam" id="PF00147">
    <property type="entry name" value="Fibrinogen_C"/>
    <property type="match status" value="1"/>
</dbReference>
<accession>A0A4W3K102</accession>
<dbReference type="GO" id="GO:0005615">
    <property type="term" value="C:extracellular space"/>
    <property type="evidence" value="ECO:0007669"/>
    <property type="project" value="TreeGrafter"/>
</dbReference>
<dbReference type="SMART" id="SM00186">
    <property type="entry name" value="FBG"/>
    <property type="match status" value="1"/>
</dbReference>
<feature type="signal peptide" evidence="2">
    <location>
        <begin position="1"/>
        <end position="26"/>
    </location>
</feature>
<dbReference type="STRING" id="7868.ENSCMIP00000037590"/>
<keyword evidence="2" id="KW-0732">Signal</keyword>
<evidence type="ECO:0000259" key="3">
    <source>
        <dbReference type="PROSITE" id="PS51406"/>
    </source>
</evidence>
<dbReference type="KEGG" id="cmk:103177019"/>
<evidence type="ECO:0000256" key="1">
    <source>
        <dbReference type="ARBA" id="ARBA00023157"/>
    </source>
</evidence>
<dbReference type="InterPro" id="IPR020837">
    <property type="entry name" value="Fibrinogen_CS"/>
</dbReference>
<dbReference type="GO" id="GO:0050776">
    <property type="term" value="P:regulation of immune response"/>
    <property type="evidence" value="ECO:0007669"/>
    <property type="project" value="TreeGrafter"/>
</dbReference>
<evidence type="ECO:0000313" key="4">
    <source>
        <dbReference type="Ensembl" id="ENSCMIP00000037590.1"/>
    </source>
</evidence>
<feature type="chain" id="PRO_5021238348" description="Fibrinogen C-terminal domain-containing protein" evidence="2">
    <location>
        <begin position="27"/>
        <end position="279"/>
    </location>
</feature>
<dbReference type="InterPro" id="IPR002181">
    <property type="entry name" value="Fibrinogen_a/b/g_C_dom"/>
</dbReference>
<dbReference type="Gene3D" id="3.90.215.10">
    <property type="entry name" value="Gamma Fibrinogen, chain A, domain 1"/>
    <property type="match status" value="1"/>
</dbReference>
<dbReference type="PANTHER" id="PTHR19143">
    <property type="entry name" value="FIBRINOGEN/TENASCIN/ANGIOPOEITIN"/>
    <property type="match status" value="1"/>
</dbReference>
<dbReference type="AlphaFoldDB" id="A0A4W3K102"/>
<reference evidence="4" key="5">
    <citation type="submission" date="2025-09" db="UniProtKB">
        <authorList>
            <consortium name="Ensembl"/>
        </authorList>
    </citation>
    <scope>IDENTIFICATION</scope>
</reference>
<dbReference type="NCBIfam" id="NF040941">
    <property type="entry name" value="GGGWT_bact"/>
    <property type="match status" value="1"/>
</dbReference>
<evidence type="ECO:0000313" key="5">
    <source>
        <dbReference type="Proteomes" id="UP000314986"/>
    </source>
</evidence>
<dbReference type="FunCoup" id="A0A4W3K102">
    <property type="interactions" value="2"/>
</dbReference>
<organism evidence="4 5">
    <name type="scientific">Callorhinchus milii</name>
    <name type="common">Ghost shark</name>
    <dbReference type="NCBI Taxonomy" id="7868"/>
    <lineage>
        <taxon>Eukaryota</taxon>
        <taxon>Metazoa</taxon>
        <taxon>Chordata</taxon>
        <taxon>Craniata</taxon>
        <taxon>Vertebrata</taxon>
        <taxon>Chondrichthyes</taxon>
        <taxon>Holocephali</taxon>
        <taxon>Chimaeriformes</taxon>
        <taxon>Callorhinchidae</taxon>
        <taxon>Callorhinchus</taxon>
    </lineage>
</organism>
<reference evidence="5" key="2">
    <citation type="journal article" date="2007" name="PLoS Biol.">
        <title>Survey sequencing and comparative analysis of the elephant shark (Callorhinchus milii) genome.</title>
        <authorList>
            <person name="Venkatesh B."/>
            <person name="Kirkness E.F."/>
            <person name="Loh Y.H."/>
            <person name="Halpern A.L."/>
            <person name="Lee A.P."/>
            <person name="Johnson J."/>
            <person name="Dandona N."/>
            <person name="Viswanathan L.D."/>
            <person name="Tay A."/>
            <person name="Venter J.C."/>
            <person name="Strausberg R.L."/>
            <person name="Brenner S."/>
        </authorList>
    </citation>
    <scope>NUCLEOTIDE SEQUENCE [LARGE SCALE GENOMIC DNA]</scope>
</reference>
<dbReference type="InParanoid" id="A0A4W3K102"/>
<dbReference type="GeneID" id="103177019"/>
<reference evidence="4" key="4">
    <citation type="submission" date="2025-08" db="UniProtKB">
        <authorList>
            <consortium name="Ensembl"/>
        </authorList>
    </citation>
    <scope>IDENTIFICATION</scope>
</reference>
<sequence>MSQMHPVLLLLSIALFLCPCIHLVCSEKQVLVGTNLPVEGCRDGECRVKGTDCTHINKIFPDAPSGIYMIQPMGSPFKVFCDMQDDGGWTVIQSRNGLDSLNFDKLWIDYKEGFGHQSCEHWLGLEKIYALTNQTNKKFKLRVFLKDFEDGNALAEYSEFWIGSEREFYRLHLGNYSGNAGDAFRGIEPFEDDQDGCMFSTYDKDNDRCSPCIFGDLAIESCSDMFGGGWWFNQCGMADLNGDWHSKDNHIGWQSGVHWKTWKKLPYSLQASRLKIRSL</sequence>
<dbReference type="PROSITE" id="PS00514">
    <property type="entry name" value="FIBRINOGEN_C_1"/>
    <property type="match status" value="1"/>
</dbReference>
<dbReference type="SUPFAM" id="SSF56496">
    <property type="entry name" value="Fibrinogen C-terminal domain-like"/>
    <property type="match status" value="1"/>
</dbReference>
<proteinExistence type="predicted"/>
<dbReference type="PANTHER" id="PTHR19143:SF263">
    <property type="entry name" value="FIBRINOGEN-LIKE PROTEIN 1"/>
    <property type="match status" value="1"/>
</dbReference>
<evidence type="ECO:0000256" key="2">
    <source>
        <dbReference type="SAM" id="SignalP"/>
    </source>
</evidence>
<dbReference type="GeneTree" id="ENSGT00940000164836"/>
<dbReference type="GO" id="GO:0050868">
    <property type="term" value="P:negative regulation of T cell activation"/>
    <property type="evidence" value="ECO:0007669"/>
    <property type="project" value="TreeGrafter"/>
</dbReference>
<keyword evidence="5" id="KW-1185">Reference proteome</keyword>
<dbReference type="OrthoDB" id="7940501at2759"/>
<protein>
    <recommendedName>
        <fullName evidence="3">Fibrinogen C-terminal domain-containing protein</fullName>
    </recommendedName>
</protein>
<dbReference type="PROSITE" id="PS51406">
    <property type="entry name" value="FIBRINOGEN_C_2"/>
    <property type="match status" value="1"/>
</dbReference>
<dbReference type="InterPro" id="IPR036056">
    <property type="entry name" value="Fibrinogen-like_C"/>
</dbReference>
<dbReference type="InterPro" id="IPR014716">
    <property type="entry name" value="Fibrinogen_a/b/g_C_1"/>
</dbReference>
<reference evidence="5" key="1">
    <citation type="journal article" date="2006" name="Science">
        <title>Ancient noncoding elements conserved in the human genome.</title>
        <authorList>
            <person name="Venkatesh B."/>
            <person name="Kirkness E.F."/>
            <person name="Loh Y.H."/>
            <person name="Halpern A.L."/>
            <person name="Lee A.P."/>
            <person name="Johnson J."/>
            <person name="Dandona N."/>
            <person name="Viswanathan L.D."/>
            <person name="Tay A."/>
            <person name="Venter J.C."/>
            <person name="Strausberg R.L."/>
            <person name="Brenner S."/>
        </authorList>
    </citation>
    <scope>NUCLEOTIDE SEQUENCE [LARGE SCALE GENOMIC DNA]</scope>
</reference>
<dbReference type="Ensembl" id="ENSCMIT00000038133.1">
    <property type="protein sequence ID" value="ENSCMIP00000037590.1"/>
    <property type="gene ID" value="ENSCMIG00000015796.1"/>
</dbReference>
<dbReference type="InterPro" id="IPR050373">
    <property type="entry name" value="Fibrinogen_C-term_domain"/>
</dbReference>
<name>A0A4W3K102_CALMI</name>
<dbReference type="CDD" id="cd00087">
    <property type="entry name" value="FReD"/>
    <property type="match status" value="1"/>
</dbReference>
<keyword evidence="1" id="KW-1015">Disulfide bond</keyword>
<dbReference type="OMA" id="DWHPAGN"/>
<gene>
    <name evidence="4" type="primary">LOC103177019</name>
</gene>
<feature type="domain" description="Fibrinogen C-terminal" evidence="3">
    <location>
        <begin position="44"/>
        <end position="279"/>
    </location>
</feature>